<dbReference type="InterPro" id="IPR006224">
    <property type="entry name" value="PsdUridine_synth_RluA-like_CS"/>
</dbReference>
<dbReference type="GO" id="GO:0003723">
    <property type="term" value="F:RNA binding"/>
    <property type="evidence" value="ECO:0007669"/>
    <property type="project" value="InterPro"/>
</dbReference>
<dbReference type="Gene3D" id="3.30.2350.10">
    <property type="entry name" value="Pseudouridine synthase"/>
    <property type="match status" value="1"/>
</dbReference>
<dbReference type="GO" id="GO:0009982">
    <property type="term" value="F:pseudouridine synthase activity"/>
    <property type="evidence" value="ECO:0007669"/>
    <property type="project" value="InterPro"/>
</dbReference>
<reference evidence="6 7" key="1">
    <citation type="journal article" date="2015" name="Genome Announc.">
        <title>Expanding the biotechnology potential of lactobacilli through comparative genomics of 213 strains and associated genera.</title>
        <authorList>
            <person name="Sun Z."/>
            <person name="Harris H.M."/>
            <person name="McCann A."/>
            <person name="Guo C."/>
            <person name="Argimon S."/>
            <person name="Zhang W."/>
            <person name="Yang X."/>
            <person name="Jeffery I.B."/>
            <person name="Cooney J.C."/>
            <person name="Kagawa T.F."/>
            <person name="Liu W."/>
            <person name="Song Y."/>
            <person name="Salvetti E."/>
            <person name="Wrobel A."/>
            <person name="Rasinkangas P."/>
            <person name="Parkhill J."/>
            <person name="Rea M.C."/>
            <person name="O'Sullivan O."/>
            <person name="Ritari J."/>
            <person name="Douillard F.P."/>
            <person name="Paul Ross R."/>
            <person name="Yang R."/>
            <person name="Briner A.E."/>
            <person name="Felis G.E."/>
            <person name="de Vos W.M."/>
            <person name="Barrangou R."/>
            <person name="Klaenhammer T.R."/>
            <person name="Caufield P.W."/>
            <person name="Cui Y."/>
            <person name="Zhang H."/>
            <person name="O'Toole P.W."/>
        </authorList>
    </citation>
    <scope>NUCLEOTIDE SEQUENCE [LARGE SCALE GENOMIC DNA]</scope>
    <source>
        <strain evidence="6 7">DSM 15946</strain>
    </source>
</reference>
<comment type="caution">
    <text evidence="6">The sequence shown here is derived from an EMBL/GenBank/DDBJ whole genome shotgun (WGS) entry which is preliminary data.</text>
</comment>
<name>A0A0R1U5B1_9LACO</name>
<dbReference type="GO" id="GO:0140098">
    <property type="term" value="F:catalytic activity, acting on RNA"/>
    <property type="evidence" value="ECO:0007669"/>
    <property type="project" value="UniProtKB-ARBA"/>
</dbReference>
<feature type="domain" description="Pseudouridine synthase RsuA/RluA-like" evidence="5">
    <location>
        <begin position="102"/>
        <end position="252"/>
    </location>
</feature>
<evidence type="ECO:0000313" key="6">
    <source>
        <dbReference type="EMBL" id="KRL88409.1"/>
    </source>
</evidence>
<dbReference type="InterPro" id="IPR020103">
    <property type="entry name" value="PsdUridine_synth_cat_dom_sf"/>
</dbReference>
<dbReference type="CDD" id="cd02869">
    <property type="entry name" value="PseudoU_synth_RluA_like"/>
    <property type="match status" value="1"/>
</dbReference>
<dbReference type="Pfam" id="PF00849">
    <property type="entry name" value="PseudoU_synth_2"/>
    <property type="match status" value="1"/>
</dbReference>
<evidence type="ECO:0000256" key="3">
    <source>
        <dbReference type="ARBA" id="ARBA00031870"/>
    </source>
</evidence>
<dbReference type="GO" id="GO:0000455">
    <property type="term" value="P:enzyme-directed rRNA pseudouridine synthesis"/>
    <property type="evidence" value="ECO:0007669"/>
    <property type="project" value="TreeGrafter"/>
</dbReference>
<dbReference type="SUPFAM" id="SSF55120">
    <property type="entry name" value="Pseudouridine synthase"/>
    <property type="match status" value="1"/>
</dbReference>
<dbReference type="InterPro" id="IPR050188">
    <property type="entry name" value="RluA_PseudoU_synthase"/>
</dbReference>
<dbReference type="Proteomes" id="UP000050816">
    <property type="component" value="Unassembled WGS sequence"/>
</dbReference>
<evidence type="ECO:0000256" key="1">
    <source>
        <dbReference type="ARBA" id="ARBA00000073"/>
    </source>
</evidence>
<protein>
    <recommendedName>
        <fullName evidence="3">RNA pseudouridylate synthase</fullName>
    </recommendedName>
    <alternativeName>
        <fullName evidence="4">RNA-uridine isomerase</fullName>
    </alternativeName>
</protein>
<sequence length="311" mass="34737">MERTDEMTAWQGQLEIIVPPEQGDQPLRTLLEQTWWLPHRFVHYLRVRRQVLVNGQYQSMNERVDAGAHVRLQFNGDEFRTATSNYLPTPNAQPTILFENRDVLVIDKPAGQKSHPNQPGETGTALNAVAGYLANQPQTGAFMVHRLDQATSGAMLVAKNPVVVPILDRYLSAGLMHRAYVAVVTGHFPAPRGELTWPIGRDPQDRRKRQVNGVNAQPAQTTYQVVATTATTSLVYLTLHTGRTHQLRVHLAYSGHPIVGDPLYAPGGGPRMLLHGVKQDLVLPFSKQKETIWVPLPTAFPPDLVKLWQPK</sequence>
<evidence type="ECO:0000259" key="5">
    <source>
        <dbReference type="Pfam" id="PF00849"/>
    </source>
</evidence>
<comment type="similarity">
    <text evidence="2">Belongs to the pseudouridine synthase RluA family.</text>
</comment>
<proteinExistence type="inferred from homology"/>
<evidence type="ECO:0000256" key="4">
    <source>
        <dbReference type="ARBA" id="ARBA00033164"/>
    </source>
</evidence>
<dbReference type="PATRIC" id="fig|1423760.3.peg.368"/>
<dbReference type="EMBL" id="AZFK01000077">
    <property type="protein sequence ID" value="KRL88409.1"/>
    <property type="molecule type" value="Genomic_DNA"/>
</dbReference>
<gene>
    <name evidence="6" type="ORF">FC43_GL000351</name>
</gene>
<dbReference type="PANTHER" id="PTHR21600:SF87">
    <property type="entry name" value="RNA PSEUDOURIDYLATE SYNTHASE DOMAIN-CONTAINING PROTEIN 1"/>
    <property type="match status" value="1"/>
</dbReference>
<comment type="catalytic activity">
    <reaction evidence="1">
        <text>a uridine in RNA = a pseudouridine in RNA</text>
        <dbReference type="Rhea" id="RHEA:48348"/>
        <dbReference type="Rhea" id="RHEA-COMP:12068"/>
        <dbReference type="Rhea" id="RHEA-COMP:12069"/>
        <dbReference type="ChEBI" id="CHEBI:65314"/>
        <dbReference type="ChEBI" id="CHEBI:65315"/>
    </reaction>
</comment>
<dbReference type="PANTHER" id="PTHR21600">
    <property type="entry name" value="MITOCHONDRIAL RNA PSEUDOURIDINE SYNTHASE"/>
    <property type="match status" value="1"/>
</dbReference>
<dbReference type="InterPro" id="IPR006145">
    <property type="entry name" value="PsdUridine_synth_RsuA/RluA"/>
</dbReference>
<evidence type="ECO:0000256" key="2">
    <source>
        <dbReference type="ARBA" id="ARBA00010876"/>
    </source>
</evidence>
<accession>A0A0R1U5B1</accession>
<evidence type="ECO:0000313" key="7">
    <source>
        <dbReference type="Proteomes" id="UP000050816"/>
    </source>
</evidence>
<dbReference type="AlphaFoldDB" id="A0A0R1U5B1"/>
<dbReference type="PROSITE" id="PS01129">
    <property type="entry name" value="PSI_RLU"/>
    <property type="match status" value="1"/>
</dbReference>
<organism evidence="6 7">
    <name type="scientific">Limosilactobacillus ingluviei DSM 15946</name>
    <dbReference type="NCBI Taxonomy" id="1423760"/>
    <lineage>
        <taxon>Bacteria</taxon>
        <taxon>Bacillati</taxon>
        <taxon>Bacillota</taxon>
        <taxon>Bacilli</taxon>
        <taxon>Lactobacillales</taxon>
        <taxon>Lactobacillaceae</taxon>
        <taxon>Limosilactobacillus</taxon>
    </lineage>
</organism>